<keyword evidence="5 16" id="KW-0812">Transmembrane</keyword>
<evidence type="ECO:0000256" key="8">
    <source>
        <dbReference type="ARBA" id="ARBA00022777"/>
    </source>
</evidence>
<evidence type="ECO:0000256" key="9">
    <source>
        <dbReference type="ARBA" id="ARBA00022840"/>
    </source>
</evidence>
<keyword evidence="15" id="KW-0325">Glycoprotein</keyword>
<dbReference type="InterPro" id="IPR055163">
    <property type="entry name" value="ALK/LTK-like_GRD"/>
</dbReference>
<dbReference type="GO" id="GO:0005524">
    <property type="term" value="F:ATP binding"/>
    <property type="evidence" value="ECO:0007669"/>
    <property type="project" value="UniProtKB-KW"/>
</dbReference>
<comment type="caution">
    <text evidence="18">The sequence shown here is derived from an EMBL/GenBank/DDBJ whole genome shotgun (WGS) entry which is preliminary data.</text>
</comment>
<keyword evidence="4" id="KW-0808">Transferase</keyword>
<gene>
    <name evidence="18" type="ORF">IAC85_04530</name>
</gene>
<dbReference type="EC" id="2.7.10.1" evidence="2"/>
<evidence type="ECO:0000256" key="2">
    <source>
        <dbReference type="ARBA" id="ARBA00011902"/>
    </source>
</evidence>
<keyword evidence="11 16" id="KW-0472">Membrane</keyword>
<accession>A0A9D0YZW6</accession>
<dbReference type="AlphaFoldDB" id="A0A9D0YZW6"/>
<keyword evidence="7" id="KW-0547">Nucleotide-binding</keyword>
<reference evidence="18" key="1">
    <citation type="submission" date="2020-10" db="EMBL/GenBank/DDBJ databases">
        <authorList>
            <person name="Gilroy R."/>
        </authorList>
    </citation>
    <scope>NUCLEOTIDE SEQUENCE</scope>
    <source>
        <strain evidence="18">CHK165-10780</strain>
    </source>
</reference>
<evidence type="ECO:0000259" key="17">
    <source>
        <dbReference type="Pfam" id="PF12810"/>
    </source>
</evidence>
<keyword evidence="13" id="KW-1015">Disulfide bond</keyword>
<evidence type="ECO:0000256" key="5">
    <source>
        <dbReference type="ARBA" id="ARBA00022692"/>
    </source>
</evidence>
<keyword evidence="14" id="KW-0675">Receptor</keyword>
<feature type="transmembrane region" description="Helical" evidence="16">
    <location>
        <begin position="12"/>
        <end position="31"/>
    </location>
</feature>
<name>A0A9D0YZW6_9FIRM</name>
<evidence type="ECO:0000313" key="18">
    <source>
        <dbReference type="EMBL" id="HIQ64988.1"/>
    </source>
</evidence>
<reference evidence="18" key="2">
    <citation type="journal article" date="2021" name="PeerJ">
        <title>Extensive microbial diversity within the chicken gut microbiome revealed by metagenomics and culture.</title>
        <authorList>
            <person name="Gilroy R."/>
            <person name="Ravi A."/>
            <person name="Getino M."/>
            <person name="Pursley I."/>
            <person name="Horton D.L."/>
            <person name="Alikhan N.F."/>
            <person name="Baker D."/>
            <person name="Gharbi K."/>
            <person name="Hall N."/>
            <person name="Watson M."/>
            <person name="Adriaenssens E.M."/>
            <person name="Foster-Nyarko E."/>
            <person name="Jarju S."/>
            <person name="Secka A."/>
            <person name="Antonio M."/>
            <person name="Oren A."/>
            <person name="Chaudhuri R.R."/>
            <person name="La Ragione R."/>
            <person name="Hildebrand F."/>
            <person name="Pallen M.J."/>
        </authorList>
    </citation>
    <scope>NUCLEOTIDE SEQUENCE</scope>
    <source>
        <strain evidence="18">CHK165-10780</strain>
    </source>
</reference>
<keyword evidence="12" id="KW-0829">Tyrosine-protein kinase</keyword>
<keyword evidence="9" id="KW-0067">ATP-binding</keyword>
<evidence type="ECO:0000256" key="10">
    <source>
        <dbReference type="ARBA" id="ARBA00022989"/>
    </source>
</evidence>
<organism evidence="18 19">
    <name type="scientific">Candidatus Faecenecus gallistercoris</name>
    <dbReference type="NCBI Taxonomy" id="2840793"/>
    <lineage>
        <taxon>Bacteria</taxon>
        <taxon>Bacillati</taxon>
        <taxon>Bacillota</taxon>
        <taxon>Bacillota incertae sedis</taxon>
        <taxon>Candidatus Faecenecus</taxon>
    </lineage>
</organism>
<evidence type="ECO:0000256" key="4">
    <source>
        <dbReference type="ARBA" id="ARBA00022679"/>
    </source>
</evidence>
<evidence type="ECO:0000256" key="16">
    <source>
        <dbReference type="SAM" id="Phobius"/>
    </source>
</evidence>
<sequence length="313" mass="30402">MKLNNKGFAISIIIYSVGSLAVLTLILILAIDSGIRKNNTTIVDAIKDELNSASKSRWTFTYSGIPEAFTVPETGTYQLEVWGASGGSLGGTAGNGGYATAKLTLTYNSTIYVVVGSAGNSYNGGYNGGGNGGESTGVEGSQSGAGGGGATHIATATGTLETLRTQQSSILIVAGGGGGTGVEGIGGVGGGTTGGNGYDTYNDDYNDFCGAGGTQSAAGCTNSTTVGCGTFGRGGDMSLYSGGYGGAGGGGGYYGGGGSARSHAGGGGGSSYTASGVTDVQIISGDQSMPDYTGDGTMIGNSGNGYAVITKLS</sequence>
<evidence type="ECO:0000256" key="6">
    <source>
        <dbReference type="ARBA" id="ARBA00022729"/>
    </source>
</evidence>
<feature type="domain" description="ALK/LTK-like glycine-rich" evidence="17">
    <location>
        <begin position="73"/>
        <end position="312"/>
    </location>
</feature>
<evidence type="ECO:0000313" key="19">
    <source>
        <dbReference type="Proteomes" id="UP000886725"/>
    </source>
</evidence>
<dbReference type="GO" id="GO:0004714">
    <property type="term" value="F:transmembrane receptor protein tyrosine kinase activity"/>
    <property type="evidence" value="ECO:0007669"/>
    <property type="project" value="UniProtKB-EC"/>
</dbReference>
<keyword evidence="8" id="KW-0418">Kinase</keyword>
<comment type="subcellular location">
    <subcellularLocation>
        <location evidence="1">Cell membrane</location>
        <topology evidence="1">Single-pass type I membrane protein</topology>
    </subcellularLocation>
</comment>
<keyword evidence="6" id="KW-0732">Signal</keyword>
<protein>
    <recommendedName>
        <fullName evidence="2">receptor protein-tyrosine kinase</fullName>
        <ecNumber evidence="2">2.7.10.1</ecNumber>
    </recommendedName>
</protein>
<dbReference type="Proteomes" id="UP000886725">
    <property type="component" value="Unassembled WGS sequence"/>
</dbReference>
<dbReference type="Pfam" id="PF12810">
    <property type="entry name" value="ALK_LTK_GRD"/>
    <property type="match status" value="1"/>
</dbReference>
<evidence type="ECO:0000256" key="12">
    <source>
        <dbReference type="ARBA" id="ARBA00023137"/>
    </source>
</evidence>
<dbReference type="GO" id="GO:0005886">
    <property type="term" value="C:plasma membrane"/>
    <property type="evidence" value="ECO:0007669"/>
    <property type="project" value="UniProtKB-SubCell"/>
</dbReference>
<keyword evidence="3" id="KW-1003">Cell membrane</keyword>
<evidence type="ECO:0000256" key="7">
    <source>
        <dbReference type="ARBA" id="ARBA00022741"/>
    </source>
</evidence>
<evidence type="ECO:0000256" key="13">
    <source>
        <dbReference type="ARBA" id="ARBA00023157"/>
    </source>
</evidence>
<evidence type="ECO:0000256" key="3">
    <source>
        <dbReference type="ARBA" id="ARBA00022475"/>
    </source>
</evidence>
<dbReference type="EMBL" id="DVFU01000089">
    <property type="protein sequence ID" value="HIQ64988.1"/>
    <property type="molecule type" value="Genomic_DNA"/>
</dbReference>
<evidence type="ECO:0000256" key="11">
    <source>
        <dbReference type="ARBA" id="ARBA00023136"/>
    </source>
</evidence>
<keyword evidence="10 16" id="KW-1133">Transmembrane helix</keyword>
<evidence type="ECO:0000256" key="15">
    <source>
        <dbReference type="ARBA" id="ARBA00023180"/>
    </source>
</evidence>
<proteinExistence type="predicted"/>
<evidence type="ECO:0000256" key="14">
    <source>
        <dbReference type="ARBA" id="ARBA00023170"/>
    </source>
</evidence>
<evidence type="ECO:0000256" key="1">
    <source>
        <dbReference type="ARBA" id="ARBA00004251"/>
    </source>
</evidence>